<dbReference type="GeneID" id="301140937"/>
<dbReference type="InterPro" id="IPR035948">
    <property type="entry name" value="YwqG-like_sf"/>
</dbReference>
<dbReference type="RefSeq" id="WP_066228795.1">
    <property type="nucleotide sequence ID" value="NZ_JARTFQ010000006.1"/>
</dbReference>
<dbReference type="Proteomes" id="UP001342826">
    <property type="component" value="Unassembled WGS sequence"/>
</dbReference>
<dbReference type="PANTHER" id="PTHR36436:SF6">
    <property type="entry name" value="SLL5081 PROTEIN"/>
    <property type="match status" value="1"/>
</dbReference>
<gene>
    <name evidence="1" type="ORF">P9271_10970</name>
</gene>
<name>A0ABU6NXJ2_9BACI</name>
<dbReference type="Pfam" id="PF09234">
    <property type="entry name" value="DUF1963"/>
    <property type="match status" value="1"/>
</dbReference>
<keyword evidence="2" id="KW-1185">Reference proteome</keyword>
<dbReference type="SUPFAM" id="SSF103032">
    <property type="entry name" value="Hypothetical protein YwqG"/>
    <property type="match status" value="1"/>
</dbReference>
<dbReference type="Gene3D" id="2.30.320.10">
    <property type="entry name" value="YwqG-like"/>
    <property type="match status" value="1"/>
</dbReference>
<dbReference type="PANTHER" id="PTHR36436">
    <property type="entry name" value="SLL5081 PROTEIN"/>
    <property type="match status" value="1"/>
</dbReference>
<dbReference type="InterPro" id="IPR015315">
    <property type="entry name" value="DUF1963"/>
</dbReference>
<comment type="caution">
    <text evidence="1">The sequence shown here is derived from an EMBL/GenBank/DDBJ whole genome shotgun (WGS) entry which is preliminary data.</text>
</comment>
<organism evidence="1 2">
    <name type="scientific">Metabacillus fastidiosus</name>
    <dbReference type="NCBI Taxonomy" id="1458"/>
    <lineage>
        <taxon>Bacteria</taxon>
        <taxon>Bacillati</taxon>
        <taxon>Bacillota</taxon>
        <taxon>Bacilli</taxon>
        <taxon>Bacillales</taxon>
        <taxon>Bacillaceae</taxon>
        <taxon>Metabacillus</taxon>
    </lineage>
</organism>
<evidence type="ECO:0000313" key="2">
    <source>
        <dbReference type="Proteomes" id="UP001342826"/>
    </source>
</evidence>
<evidence type="ECO:0000313" key="1">
    <source>
        <dbReference type="EMBL" id="MED4401840.1"/>
    </source>
</evidence>
<reference evidence="1 2" key="1">
    <citation type="submission" date="2023-03" db="EMBL/GenBank/DDBJ databases">
        <title>Bacillus Genome Sequencing.</title>
        <authorList>
            <person name="Dunlap C."/>
        </authorList>
    </citation>
    <scope>NUCLEOTIDE SEQUENCE [LARGE SCALE GENOMIC DNA]</scope>
    <source>
        <strain evidence="1 2">NRS-1717</strain>
    </source>
</reference>
<dbReference type="EMBL" id="JARTFS010000006">
    <property type="protein sequence ID" value="MED4401840.1"/>
    <property type="molecule type" value="Genomic_DNA"/>
</dbReference>
<proteinExistence type="predicted"/>
<protein>
    <submittedName>
        <fullName evidence="1">YwqG family protein</fullName>
    </submittedName>
</protein>
<sequence>MQNIDQYLEEYDLLHMKEEILKIAASSIGIVKENVGEDDIPVGSSKFGGLPDLPSNLSFPIYNDGYLTFLVQLNLEEAKPFDKNNLLPNKGILYFFYDIMEQPWGMDEEDEGCFKVLYFDGHLEQLKRTPYPEETEDYFPLPAYKVVFDERFSFPEEFEGMKWNDEGIEDFYEFRERIMQETEEDVSHPMHYMLGQPFNIQNDIFEEIVYYENKEKLSWNSKEIRSKAEELVLLFQMDSDDDLEVMWGDAGILYFCINKEDLQKKQFDQVKFTLQCY</sequence>
<accession>A0ABU6NXJ2</accession>